<accession>A0A1I7NVR9</accession>
<dbReference type="InterPro" id="IPR000600">
    <property type="entry name" value="ROK"/>
</dbReference>
<dbReference type="Gene3D" id="3.30.420.40">
    <property type="match status" value="2"/>
</dbReference>
<dbReference type="GO" id="GO:0016301">
    <property type="term" value="F:kinase activity"/>
    <property type="evidence" value="ECO:0007669"/>
    <property type="project" value="UniProtKB-KW"/>
</dbReference>
<dbReference type="Proteomes" id="UP000199074">
    <property type="component" value="Unassembled WGS sequence"/>
</dbReference>
<dbReference type="OrthoDB" id="49685at2"/>
<evidence type="ECO:0000313" key="2">
    <source>
        <dbReference type="EMBL" id="SFV38673.1"/>
    </source>
</evidence>
<dbReference type="PANTHER" id="PTHR18964">
    <property type="entry name" value="ROK (REPRESSOR, ORF, KINASE) FAMILY"/>
    <property type="match status" value="1"/>
</dbReference>
<dbReference type="STRING" id="429728.SAMN05216456_3555"/>
<proteinExistence type="inferred from homology"/>
<dbReference type="InterPro" id="IPR043129">
    <property type="entry name" value="ATPase_NBD"/>
</dbReference>
<comment type="similarity">
    <text evidence="1">Belongs to the ROK (NagC/XylR) family.</text>
</comment>
<dbReference type="RefSeq" id="WP_092426935.1">
    <property type="nucleotide sequence ID" value="NZ_FPCK01000004.1"/>
</dbReference>
<evidence type="ECO:0000256" key="1">
    <source>
        <dbReference type="ARBA" id="ARBA00006479"/>
    </source>
</evidence>
<dbReference type="Gene3D" id="1.10.10.10">
    <property type="entry name" value="Winged helix-like DNA-binding domain superfamily/Winged helix DNA-binding domain"/>
    <property type="match status" value="1"/>
</dbReference>
<name>A0A1I7NVR9_9HYPH</name>
<gene>
    <name evidence="2" type="ORF">SAMN05216456_3555</name>
</gene>
<organism evidence="2 3">
    <name type="scientific">Devosia crocina</name>
    <dbReference type="NCBI Taxonomy" id="429728"/>
    <lineage>
        <taxon>Bacteria</taxon>
        <taxon>Pseudomonadati</taxon>
        <taxon>Pseudomonadota</taxon>
        <taxon>Alphaproteobacteria</taxon>
        <taxon>Hyphomicrobiales</taxon>
        <taxon>Devosiaceae</taxon>
        <taxon>Devosia</taxon>
    </lineage>
</organism>
<keyword evidence="2" id="KW-0418">Kinase</keyword>
<evidence type="ECO:0000313" key="3">
    <source>
        <dbReference type="Proteomes" id="UP000199074"/>
    </source>
</evidence>
<protein>
    <submittedName>
        <fullName evidence="2">Sugar kinase of the NBD/HSP70 family, may contain an N-terminal HTH domain</fullName>
    </submittedName>
</protein>
<dbReference type="SUPFAM" id="SSF46785">
    <property type="entry name" value="Winged helix' DNA-binding domain"/>
    <property type="match status" value="1"/>
</dbReference>
<sequence>MTIVDTPVIPSSRAAQNAQAQHLNWGQRQIVAAVARSGSTNRLSLADELGLSPQTMSRATRSLVADELLDEEPVHSGTRGQPARNLSYRKASLASLGLSLSDTRIALTLEDLDGTVLFEEEATGGFGHPDDALARATTMIDSNFERIAAHTRLVGMGVAAKGFFVQPGRSVVSREMPAAWAGINLRTVFEQRYELDVTVCNNARAVAMGSIRALGPNAVRNALFVYIGNGIGGALVVDGRLAEGAYGNAGEIGALIPDGDYRPSRGRITALLGKPDFADWQGLGALSQEDRTQLLDWCRRAGAELQPAMQAATYLIDVDTVFVCARFPRDIARQMVAGIDLLPHGTMLLSGRAADKLLRPPRIEVLESVAMESGACALAMSRYLAGGAGLDQLSSKYV</sequence>
<dbReference type="Pfam" id="PF00480">
    <property type="entry name" value="ROK"/>
    <property type="match status" value="1"/>
</dbReference>
<reference evidence="2 3" key="1">
    <citation type="submission" date="2016-10" db="EMBL/GenBank/DDBJ databases">
        <authorList>
            <person name="de Groot N.N."/>
        </authorList>
    </citation>
    <scope>NUCLEOTIDE SEQUENCE [LARGE SCALE GENOMIC DNA]</scope>
    <source>
        <strain evidence="2 3">IPL20</strain>
    </source>
</reference>
<keyword evidence="2" id="KW-0808">Transferase</keyword>
<dbReference type="InterPro" id="IPR036390">
    <property type="entry name" value="WH_DNA-bd_sf"/>
</dbReference>
<dbReference type="PANTHER" id="PTHR18964:SF149">
    <property type="entry name" value="BIFUNCTIONAL UDP-N-ACETYLGLUCOSAMINE 2-EPIMERASE_N-ACETYLMANNOSAMINE KINASE"/>
    <property type="match status" value="1"/>
</dbReference>
<dbReference type="EMBL" id="FPCK01000004">
    <property type="protein sequence ID" value="SFV38673.1"/>
    <property type="molecule type" value="Genomic_DNA"/>
</dbReference>
<dbReference type="AlphaFoldDB" id="A0A1I7NVR9"/>
<keyword evidence="3" id="KW-1185">Reference proteome</keyword>
<dbReference type="SUPFAM" id="SSF53067">
    <property type="entry name" value="Actin-like ATPase domain"/>
    <property type="match status" value="1"/>
</dbReference>
<dbReference type="CDD" id="cd23763">
    <property type="entry name" value="ASKHA_ATPase_ROK"/>
    <property type="match status" value="1"/>
</dbReference>
<dbReference type="InterPro" id="IPR036388">
    <property type="entry name" value="WH-like_DNA-bd_sf"/>
</dbReference>